<dbReference type="AlphaFoldDB" id="A0A3D9IU61"/>
<dbReference type="Gene3D" id="3.40.190.10">
    <property type="entry name" value="Periplasmic binding protein-like II"/>
    <property type="match status" value="2"/>
</dbReference>
<evidence type="ECO:0000313" key="3">
    <source>
        <dbReference type="EMBL" id="RED65301.1"/>
    </source>
</evidence>
<feature type="signal peptide" evidence="2">
    <location>
        <begin position="1"/>
        <end position="21"/>
    </location>
</feature>
<accession>A0A3D9IU61</accession>
<dbReference type="PANTHER" id="PTHR43649:SF12">
    <property type="entry name" value="DIACETYLCHITOBIOSE BINDING PROTEIN DASA"/>
    <property type="match status" value="1"/>
</dbReference>
<dbReference type="SUPFAM" id="SSF53850">
    <property type="entry name" value="Periplasmic binding protein-like II"/>
    <property type="match status" value="1"/>
</dbReference>
<dbReference type="RefSeq" id="WP_116062967.1">
    <property type="nucleotide sequence ID" value="NZ_QRDZ01000020.1"/>
</dbReference>
<protein>
    <submittedName>
        <fullName evidence="3">Carbohydrate ABC transporter substrate-binding protein (CUT1 family)</fullName>
    </submittedName>
</protein>
<organism evidence="3 4">
    <name type="scientific">Cohnella phaseoli</name>
    <dbReference type="NCBI Taxonomy" id="456490"/>
    <lineage>
        <taxon>Bacteria</taxon>
        <taxon>Bacillati</taxon>
        <taxon>Bacillota</taxon>
        <taxon>Bacilli</taxon>
        <taxon>Bacillales</taxon>
        <taxon>Paenibacillaceae</taxon>
        <taxon>Cohnella</taxon>
    </lineage>
</organism>
<evidence type="ECO:0000313" key="4">
    <source>
        <dbReference type="Proteomes" id="UP000256977"/>
    </source>
</evidence>
<gene>
    <name evidence="3" type="ORF">DFP98_12050</name>
</gene>
<dbReference type="EMBL" id="QRDZ01000020">
    <property type="protein sequence ID" value="RED65301.1"/>
    <property type="molecule type" value="Genomic_DNA"/>
</dbReference>
<name>A0A3D9IU61_9BACL</name>
<dbReference type="Proteomes" id="UP000256977">
    <property type="component" value="Unassembled WGS sequence"/>
</dbReference>
<proteinExistence type="predicted"/>
<dbReference type="OrthoDB" id="2492023at2"/>
<reference evidence="3 4" key="1">
    <citation type="submission" date="2018-07" db="EMBL/GenBank/DDBJ databases">
        <title>Genomic Encyclopedia of Type Strains, Phase III (KMG-III): the genomes of soil and plant-associated and newly described type strains.</title>
        <authorList>
            <person name="Whitman W."/>
        </authorList>
    </citation>
    <scope>NUCLEOTIDE SEQUENCE [LARGE SCALE GENOMIC DNA]</scope>
    <source>
        <strain evidence="3 4">CECT 7287</strain>
    </source>
</reference>
<keyword evidence="4" id="KW-1185">Reference proteome</keyword>
<sequence>MRLTRFLTILALGSVFALAFAGCTKSNNKDSASPSSSSAPPASEQSSASPSADEAAAKLEKLGLDSNFKFKETRKITVEIYDRGNTGGSKPEDNVYTKYIKDGMLRDHNVEVTFVPVPRWTEGEVLNNLLAAGQAPDISVTYSYPTIQTYANMGGITDLAPFVDEYKDLLPNLWGYLTDSNINWDRDPSTGKLWALEARLNVLNRINTFVREDWLKKLDLQAPTSLQEFESMLKAFKDNASTLLGKDADKIIPFSTSFDVGWRTDHLTTSFVPDNITDKDIYVNGFDDRKLLYPNYKEGIRTLNKWYNEGLVWKDFPLYPAGDKTEDNLIKTGFVGAFIHNWDYPYRDGEDGITANLHKLVGPDANYIAVEPFPNDAGVYRKFLSAPVDRKLFFPSTNKEPLASMFYLDWISKLENRVYLQFGEEGKTHEKMPDGSFKTIAATDEYIMNSPANIDYTITSNGIDTGNPDLTAKSLANGYAGVDARLIEIANKITTNGGRVGQNAKAGEIKSEEGQGEALSKKRDAFLDQAVVASVDKFDAAYDAGMKDYLNSGGQAIIDERKAAWEKLYGSETMLK</sequence>
<keyword evidence="2" id="KW-0732">Signal</keyword>
<feature type="chain" id="PRO_5038926059" evidence="2">
    <location>
        <begin position="22"/>
        <end position="576"/>
    </location>
</feature>
<feature type="compositionally biased region" description="Low complexity" evidence="1">
    <location>
        <begin position="30"/>
        <end position="53"/>
    </location>
</feature>
<evidence type="ECO:0000256" key="2">
    <source>
        <dbReference type="SAM" id="SignalP"/>
    </source>
</evidence>
<feature type="region of interest" description="Disordered" evidence="1">
    <location>
        <begin position="29"/>
        <end position="53"/>
    </location>
</feature>
<dbReference type="PANTHER" id="PTHR43649">
    <property type="entry name" value="ARABINOSE-BINDING PROTEIN-RELATED"/>
    <property type="match status" value="1"/>
</dbReference>
<dbReference type="InterPro" id="IPR050490">
    <property type="entry name" value="Bact_solute-bd_prot1"/>
</dbReference>
<dbReference type="PROSITE" id="PS51257">
    <property type="entry name" value="PROKAR_LIPOPROTEIN"/>
    <property type="match status" value="1"/>
</dbReference>
<comment type="caution">
    <text evidence="3">The sequence shown here is derived from an EMBL/GenBank/DDBJ whole genome shotgun (WGS) entry which is preliminary data.</text>
</comment>
<evidence type="ECO:0000256" key="1">
    <source>
        <dbReference type="SAM" id="MobiDB-lite"/>
    </source>
</evidence>